<dbReference type="Pfam" id="PF01239">
    <property type="entry name" value="PPTA"/>
    <property type="match status" value="1"/>
</dbReference>
<dbReference type="Proteomes" id="UP001527925">
    <property type="component" value="Unassembled WGS sequence"/>
</dbReference>
<dbReference type="SUPFAM" id="SSF48439">
    <property type="entry name" value="Protein prenylyltransferase"/>
    <property type="match status" value="1"/>
</dbReference>
<reference evidence="2 3" key="1">
    <citation type="submission" date="2023-09" db="EMBL/GenBank/DDBJ databases">
        <title>Pangenome analysis of Batrachochytrium dendrobatidis and related Chytrids.</title>
        <authorList>
            <person name="Yacoub M.N."/>
            <person name="Stajich J.E."/>
            <person name="James T.Y."/>
        </authorList>
    </citation>
    <scope>NUCLEOTIDE SEQUENCE [LARGE SCALE GENOMIC DNA]</scope>
    <source>
        <strain evidence="2 3">JEL0888</strain>
    </source>
</reference>
<evidence type="ECO:0000256" key="1">
    <source>
        <dbReference type="SAM" id="SignalP"/>
    </source>
</evidence>
<accession>A0ABR4N465</accession>
<evidence type="ECO:0000313" key="2">
    <source>
        <dbReference type="EMBL" id="KAL2914289.1"/>
    </source>
</evidence>
<sequence length="161" mass="16871">MRAWCRAHVSDHSGWAFRLALLLALAADADDAAADPAAQVALRAELAAEITAEITLLHALVDLCPGHESLWSHLRSVARLAALHLHAWAADPLPAALAIDPLDPAVQLGPVSADPDAPPSRLSELAYARAVAGASPVDEVFAVRYARALVGLPWLAALPPI</sequence>
<evidence type="ECO:0000313" key="3">
    <source>
        <dbReference type="Proteomes" id="UP001527925"/>
    </source>
</evidence>
<dbReference type="EMBL" id="JADGIZ020000035">
    <property type="protein sequence ID" value="KAL2914289.1"/>
    <property type="molecule type" value="Genomic_DNA"/>
</dbReference>
<gene>
    <name evidence="2" type="primary">PTAR1</name>
    <name evidence="2" type="ORF">HK105_206236</name>
</gene>
<protein>
    <submittedName>
        <fullName evidence="2">Protein prenyltransferase alpha subunit repeat-containing protein 1</fullName>
    </submittedName>
</protein>
<organism evidence="2 3">
    <name type="scientific">Polyrhizophydium stewartii</name>
    <dbReference type="NCBI Taxonomy" id="2732419"/>
    <lineage>
        <taxon>Eukaryota</taxon>
        <taxon>Fungi</taxon>
        <taxon>Fungi incertae sedis</taxon>
        <taxon>Chytridiomycota</taxon>
        <taxon>Chytridiomycota incertae sedis</taxon>
        <taxon>Chytridiomycetes</taxon>
        <taxon>Rhizophydiales</taxon>
        <taxon>Rhizophydiales incertae sedis</taxon>
        <taxon>Polyrhizophydium</taxon>
    </lineage>
</organism>
<dbReference type="Gene3D" id="1.25.40.120">
    <property type="entry name" value="Protein prenylyltransferase"/>
    <property type="match status" value="1"/>
</dbReference>
<feature type="signal peptide" evidence="1">
    <location>
        <begin position="1"/>
        <end position="34"/>
    </location>
</feature>
<feature type="chain" id="PRO_5045831766" evidence="1">
    <location>
        <begin position="35"/>
        <end position="161"/>
    </location>
</feature>
<name>A0ABR4N465_9FUNG</name>
<keyword evidence="1" id="KW-0732">Signal</keyword>
<proteinExistence type="predicted"/>
<comment type="caution">
    <text evidence="2">The sequence shown here is derived from an EMBL/GenBank/DDBJ whole genome shotgun (WGS) entry which is preliminary data.</text>
</comment>
<dbReference type="InterPro" id="IPR002088">
    <property type="entry name" value="Prenyl_trans_a"/>
</dbReference>
<keyword evidence="3" id="KW-1185">Reference proteome</keyword>